<reference evidence="2 3" key="1">
    <citation type="journal article" date="2020" name="Viruses">
        <title>Genomic Characterization, Formulation and Efficacy in Planta of a Siphoviridae and Podoviridae Protection Cocktail against the Bacterial Plant Pathogens Pectobacterium spp.</title>
        <authorList>
            <person name="Zaczek-Moczydlowska M.A."/>
            <person name="Young G.K."/>
            <person name="Trudgett J."/>
            <person name="Fleming C.C."/>
            <person name="Campbell K."/>
            <person name="O'Hanlon R."/>
        </authorList>
    </citation>
    <scope>NUCLEOTIDE SEQUENCE [LARGE SCALE GENOMIC DNA]</scope>
</reference>
<accession>A0A6B9RJ67</accession>
<sequence>MSNRDYNIYDETGIGDREIVGMVVPAVVDAMDYLYGDERFSAPPDSVVCYEYITMCASHLASDILTKNDHHSPSASALKWLESYAAKSGALKEEEAKAVAACLGEFKTLIASTDHVSFDDYQLLKAHAYREESDGDDCPYWIINHPVGVQLQPYSAPCWADSLQQFGLSPRLIANVGQIVAMGYGAVLFHEDGDLVKGLPCAGDKI</sequence>
<evidence type="ECO:0000313" key="2">
    <source>
        <dbReference type="EMBL" id="QHI00849.1"/>
    </source>
</evidence>
<organism evidence="2 3">
    <name type="scientific">Pectobacterium phage MA12</name>
    <dbReference type="NCBI Taxonomy" id="2686474"/>
    <lineage>
        <taxon>Viruses</taxon>
        <taxon>Duplodnaviria</taxon>
        <taxon>Heunggongvirae</taxon>
        <taxon>Uroviricota</taxon>
        <taxon>Caudoviricetes</taxon>
        <taxon>Casjensviridae</taxon>
        <taxon>Newforgelanevirus</taxon>
        <taxon>Newforgelanevirus MA12</taxon>
    </lineage>
</organism>
<feature type="domain" description="DUF5983" evidence="1">
    <location>
        <begin position="109"/>
        <end position="202"/>
    </location>
</feature>
<protein>
    <recommendedName>
        <fullName evidence="1">DUF5983 domain-containing protein</fullName>
    </recommendedName>
</protein>
<keyword evidence="3" id="KW-1185">Reference proteome</keyword>
<evidence type="ECO:0000313" key="3">
    <source>
        <dbReference type="Proteomes" id="UP000465092"/>
    </source>
</evidence>
<dbReference type="EMBL" id="MN692199">
    <property type="protein sequence ID" value="QHI00849.1"/>
    <property type="molecule type" value="Genomic_DNA"/>
</dbReference>
<proteinExistence type="predicted"/>
<name>A0A6B9RJ67_9CAUD</name>
<dbReference type="Proteomes" id="UP000465092">
    <property type="component" value="Segment"/>
</dbReference>
<dbReference type="InterPro" id="IPR046025">
    <property type="entry name" value="DUF5983"/>
</dbReference>
<gene>
    <name evidence="2" type="ORF">MA12_gp22</name>
</gene>
<dbReference type="Pfam" id="PF19419">
    <property type="entry name" value="DUF5983"/>
    <property type="match status" value="1"/>
</dbReference>
<evidence type="ECO:0000259" key="1">
    <source>
        <dbReference type="Pfam" id="PF19419"/>
    </source>
</evidence>